<feature type="signal peptide" evidence="1">
    <location>
        <begin position="1"/>
        <end position="22"/>
    </location>
</feature>
<protein>
    <recommendedName>
        <fullName evidence="4">Secretion system C-terminal sorting domain-containing protein</fullName>
    </recommendedName>
</protein>
<reference evidence="2 3" key="1">
    <citation type="submission" date="2016-12" db="EMBL/GenBank/DDBJ databases">
        <authorList>
            <person name="Song W.-J."/>
            <person name="Kurnit D.M."/>
        </authorList>
    </citation>
    <scope>NUCLEOTIDE SEQUENCE [LARGE SCALE GENOMIC DNA]</scope>
    <source>
        <strain evidence="2 3">HSG9</strain>
    </source>
</reference>
<accession>A0A1V6LP50</accession>
<gene>
    <name evidence="2" type="ORF">BUL40_14465</name>
</gene>
<comment type="caution">
    <text evidence="2">The sequence shown here is derived from an EMBL/GenBank/DDBJ whole genome shotgun (WGS) entry which is preliminary data.</text>
</comment>
<dbReference type="Proteomes" id="UP000191680">
    <property type="component" value="Unassembled WGS sequence"/>
</dbReference>
<evidence type="ECO:0008006" key="4">
    <source>
        <dbReference type="Google" id="ProtNLM"/>
    </source>
</evidence>
<feature type="chain" id="PRO_5010701380" description="Secretion system C-terminal sorting domain-containing protein" evidence="1">
    <location>
        <begin position="23"/>
        <end position="123"/>
    </location>
</feature>
<name>A0A1V6LP50_9FLAO</name>
<keyword evidence="3" id="KW-1185">Reference proteome</keyword>
<proteinExistence type="predicted"/>
<dbReference type="RefSeq" id="WP_010519916.1">
    <property type="nucleotide sequence ID" value="NZ_AFOE01000055.1"/>
</dbReference>
<dbReference type="OrthoDB" id="1122048at2"/>
<sequence>MKAILKNAVAVALLFVTVATMANGPEKTFGKKVNEVEKNIMAVELDPIFKKKGDKLLVSLLNLEQKDVTIRIYDNEGRVVYKEILEGKLVIEKAFNFENAFENDYTVVVTENKKSFKETVEIK</sequence>
<evidence type="ECO:0000256" key="1">
    <source>
        <dbReference type="SAM" id="SignalP"/>
    </source>
</evidence>
<evidence type="ECO:0000313" key="2">
    <source>
        <dbReference type="EMBL" id="OQD41797.1"/>
    </source>
</evidence>
<organism evidence="2 3">
    <name type="scientific">Croceivirga radicis</name>
    <dbReference type="NCBI Taxonomy" id="1929488"/>
    <lineage>
        <taxon>Bacteria</taxon>
        <taxon>Pseudomonadati</taxon>
        <taxon>Bacteroidota</taxon>
        <taxon>Flavobacteriia</taxon>
        <taxon>Flavobacteriales</taxon>
        <taxon>Flavobacteriaceae</taxon>
        <taxon>Croceivirga</taxon>
    </lineage>
</organism>
<dbReference type="AlphaFoldDB" id="A0A1V6LP50"/>
<keyword evidence="1" id="KW-0732">Signal</keyword>
<dbReference type="EMBL" id="MTBC01000011">
    <property type="protein sequence ID" value="OQD41797.1"/>
    <property type="molecule type" value="Genomic_DNA"/>
</dbReference>
<evidence type="ECO:0000313" key="3">
    <source>
        <dbReference type="Proteomes" id="UP000191680"/>
    </source>
</evidence>